<organism evidence="2 3">
    <name type="scientific">Seiridium unicorne</name>
    <dbReference type="NCBI Taxonomy" id="138068"/>
    <lineage>
        <taxon>Eukaryota</taxon>
        <taxon>Fungi</taxon>
        <taxon>Dikarya</taxon>
        <taxon>Ascomycota</taxon>
        <taxon>Pezizomycotina</taxon>
        <taxon>Sordariomycetes</taxon>
        <taxon>Xylariomycetidae</taxon>
        <taxon>Amphisphaeriales</taxon>
        <taxon>Sporocadaceae</taxon>
        <taxon>Seiridium</taxon>
    </lineage>
</organism>
<feature type="signal peptide" evidence="1">
    <location>
        <begin position="1"/>
        <end position="21"/>
    </location>
</feature>
<evidence type="ECO:0000313" key="2">
    <source>
        <dbReference type="EMBL" id="KAK9424870.1"/>
    </source>
</evidence>
<evidence type="ECO:0000313" key="3">
    <source>
        <dbReference type="Proteomes" id="UP001408356"/>
    </source>
</evidence>
<reference evidence="2 3" key="1">
    <citation type="journal article" date="2024" name="J. Plant Pathol.">
        <title>Sequence and assembly of the genome of Seiridium unicorne, isolate CBS 538.82, causal agent of cypress canker disease.</title>
        <authorList>
            <person name="Scali E."/>
            <person name="Rocca G.D."/>
            <person name="Danti R."/>
            <person name="Garbelotto M."/>
            <person name="Barberini S."/>
            <person name="Baroncelli R."/>
            <person name="Emiliani G."/>
        </authorList>
    </citation>
    <scope>NUCLEOTIDE SEQUENCE [LARGE SCALE GENOMIC DNA]</scope>
    <source>
        <strain evidence="2 3">BM-138-508</strain>
    </source>
</reference>
<dbReference type="EMBL" id="JARVKF010000029">
    <property type="protein sequence ID" value="KAK9424870.1"/>
    <property type="molecule type" value="Genomic_DNA"/>
</dbReference>
<keyword evidence="1" id="KW-0732">Signal</keyword>
<feature type="chain" id="PRO_5046460174" evidence="1">
    <location>
        <begin position="22"/>
        <end position="48"/>
    </location>
</feature>
<comment type="caution">
    <text evidence="2">The sequence shown here is derived from an EMBL/GenBank/DDBJ whole genome shotgun (WGS) entry which is preliminary data.</text>
</comment>
<protein>
    <submittedName>
        <fullName evidence="2">Uncharacterized protein</fullName>
    </submittedName>
</protein>
<name>A0ABR2VD62_9PEZI</name>
<gene>
    <name evidence="2" type="ORF">SUNI508_13392</name>
</gene>
<sequence length="48" mass="5192">MYFQKLAGMLALFAISAHALALPLTATAAVDPWTDAWRQGAVEDEEEA</sequence>
<accession>A0ABR2VD62</accession>
<proteinExistence type="predicted"/>
<dbReference type="Proteomes" id="UP001408356">
    <property type="component" value="Unassembled WGS sequence"/>
</dbReference>
<keyword evidence="3" id="KW-1185">Reference proteome</keyword>
<evidence type="ECO:0000256" key="1">
    <source>
        <dbReference type="SAM" id="SignalP"/>
    </source>
</evidence>